<accession>A0A8S9WQB7</accession>
<name>A0A8S9WQB7_APOLU</name>
<sequence>MAAVSSLKRFDSESLTAYAERAELYFARHKIVENSDQCYDFFTGLDPPNYDKMMKAILPKTLKDIKWNEILAALQSLEKEDVNNNRFKFLTFSCPSDISIQEFANVLRALGSKCLWPEDGLEICLQNRFMQCFSEPHIIAALLALKADAKFSEMVSAAITAQTVYDNTARRAMPSPVVAPISAKYNKKSSNRPKVADKTTVFASRRQFPRCTECFVTHQPSSCKSLSAVCERCKIKGHIASVCQASIPVSHVPSKVTKAPRRSSALAFTEEEELEHGHQEEVLAAMESLTMG</sequence>
<organism evidence="1 2">
    <name type="scientific">Apolygus lucorum</name>
    <name type="common">Small green plant bug</name>
    <name type="synonym">Lygocoris lucorum</name>
    <dbReference type="NCBI Taxonomy" id="248454"/>
    <lineage>
        <taxon>Eukaryota</taxon>
        <taxon>Metazoa</taxon>
        <taxon>Ecdysozoa</taxon>
        <taxon>Arthropoda</taxon>
        <taxon>Hexapoda</taxon>
        <taxon>Insecta</taxon>
        <taxon>Pterygota</taxon>
        <taxon>Neoptera</taxon>
        <taxon>Paraneoptera</taxon>
        <taxon>Hemiptera</taxon>
        <taxon>Heteroptera</taxon>
        <taxon>Panheteroptera</taxon>
        <taxon>Cimicomorpha</taxon>
        <taxon>Miridae</taxon>
        <taxon>Mirini</taxon>
        <taxon>Apolygus</taxon>
    </lineage>
</organism>
<dbReference type="Proteomes" id="UP000466442">
    <property type="component" value="Unassembled WGS sequence"/>
</dbReference>
<gene>
    <name evidence="1" type="ORF">GE061_007145</name>
</gene>
<comment type="caution">
    <text evidence="1">The sequence shown here is derived from an EMBL/GenBank/DDBJ whole genome shotgun (WGS) entry which is preliminary data.</text>
</comment>
<keyword evidence="2" id="KW-1185">Reference proteome</keyword>
<protein>
    <submittedName>
        <fullName evidence="1">Uncharacterized protein</fullName>
    </submittedName>
</protein>
<proteinExistence type="predicted"/>
<evidence type="ECO:0000313" key="2">
    <source>
        <dbReference type="Proteomes" id="UP000466442"/>
    </source>
</evidence>
<dbReference type="EMBL" id="WIXP02000015">
    <property type="protein sequence ID" value="KAF6199120.1"/>
    <property type="molecule type" value="Genomic_DNA"/>
</dbReference>
<dbReference type="AlphaFoldDB" id="A0A8S9WQB7"/>
<reference evidence="1" key="1">
    <citation type="journal article" date="2021" name="Mol. Ecol. Resour.">
        <title>Apolygus lucorum genome provides insights into omnivorousness and mesophyll feeding.</title>
        <authorList>
            <person name="Liu Y."/>
            <person name="Liu H."/>
            <person name="Wang H."/>
            <person name="Huang T."/>
            <person name="Liu B."/>
            <person name="Yang B."/>
            <person name="Yin L."/>
            <person name="Li B."/>
            <person name="Zhang Y."/>
            <person name="Zhang S."/>
            <person name="Jiang F."/>
            <person name="Zhang X."/>
            <person name="Ren Y."/>
            <person name="Wang B."/>
            <person name="Wang S."/>
            <person name="Lu Y."/>
            <person name="Wu K."/>
            <person name="Fan W."/>
            <person name="Wang G."/>
        </authorList>
    </citation>
    <scope>NUCLEOTIDE SEQUENCE</scope>
    <source>
        <strain evidence="1">12Hb</strain>
    </source>
</reference>
<evidence type="ECO:0000313" key="1">
    <source>
        <dbReference type="EMBL" id="KAF6199120.1"/>
    </source>
</evidence>